<protein>
    <submittedName>
        <fullName evidence="1">Uncharacterized protein</fullName>
    </submittedName>
</protein>
<accession>A0A6J5W503</accession>
<name>A0A6J5W503_PRUAR</name>
<evidence type="ECO:0000313" key="2">
    <source>
        <dbReference type="Proteomes" id="UP000507245"/>
    </source>
</evidence>
<keyword evidence="2" id="KW-1185">Reference proteome</keyword>
<organism evidence="1 2">
    <name type="scientific">Prunus armeniaca</name>
    <name type="common">Apricot</name>
    <name type="synonym">Armeniaca vulgaris</name>
    <dbReference type="NCBI Taxonomy" id="36596"/>
    <lineage>
        <taxon>Eukaryota</taxon>
        <taxon>Viridiplantae</taxon>
        <taxon>Streptophyta</taxon>
        <taxon>Embryophyta</taxon>
        <taxon>Tracheophyta</taxon>
        <taxon>Spermatophyta</taxon>
        <taxon>Magnoliopsida</taxon>
        <taxon>eudicotyledons</taxon>
        <taxon>Gunneridae</taxon>
        <taxon>Pentapetalae</taxon>
        <taxon>rosids</taxon>
        <taxon>fabids</taxon>
        <taxon>Rosales</taxon>
        <taxon>Rosaceae</taxon>
        <taxon>Amygdaloideae</taxon>
        <taxon>Amygdaleae</taxon>
        <taxon>Prunus</taxon>
    </lineage>
</organism>
<dbReference type="EMBL" id="CAEKKB010000001">
    <property type="protein sequence ID" value="CAB4295361.1"/>
    <property type="molecule type" value="Genomic_DNA"/>
</dbReference>
<gene>
    <name evidence="1" type="ORF">ORAREDHAP_LOCUS6704</name>
</gene>
<dbReference type="Proteomes" id="UP000507245">
    <property type="component" value="Unassembled WGS sequence"/>
</dbReference>
<sequence length="95" mass="11280">MLRSFCTKKSVSKTESLQLRYRLETLCLEMVYVYGVNPNIRFAWHPPLEEPTCLMKTIIRVEVKGFRLEDGEGWPLINYLQQISTEIREFQIIIQ</sequence>
<proteinExistence type="predicted"/>
<reference evidence="2" key="1">
    <citation type="journal article" date="2020" name="Genome Biol.">
        <title>Gamete binning: chromosome-level and haplotype-resolved genome assembly enabled by high-throughput single-cell sequencing of gamete genomes.</title>
        <authorList>
            <person name="Campoy J.A."/>
            <person name="Sun H."/>
            <person name="Goel M."/>
            <person name="Jiao W.-B."/>
            <person name="Folz-Donahue K."/>
            <person name="Wang N."/>
            <person name="Rubio M."/>
            <person name="Liu C."/>
            <person name="Kukat C."/>
            <person name="Ruiz D."/>
            <person name="Huettel B."/>
            <person name="Schneeberger K."/>
        </authorList>
    </citation>
    <scope>NUCLEOTIDE SEQUENCE [LARGE SCALE GENOMIC DNA]</scope>
    <source>
        <strain evidence="2">cv. Rojo Pasion</strain>
    </source>
</reference>
<evidence type="ECO:0000313" key="1">
    <source>
        <dbReference type="EMBL" id="CAB4295361.1"/>
    </source>
</evidence>
<dbReference type="AlphaFoldDB" id="A0A6J5W503"/>